<gene>
    <name evidence="4" type="ORF">RJT34_07618</name>
</gene>
<dbReference type="EMBL" id="JAYKXN010000002">
    <property type="protein sequence ID" value="KAK7310232.1"/>
    <property type="molecule type" value="Genomic_DNA"/>
</dbReference>
<dbReference type="AlphaFoldDB" id="A0AAN9PU39"/>
<dbReference type="PRINTS" id="PR00926">
    <property type="entry name" value="MITOCARRIER"/>
</dbReference>
<evidence type="ECO:0000256" key="1">
    <source>
        <dbReference type="ARBA" id="ARBA00004370"/>
    </source>
</evidence>
<comment type="caution">
    <text evidence="4">The sequence shown here is derived from an EMBL/GenBank/DDBJ whole genome shotgun (WGS) entry which is preliminary data.</text>
</comment>
<dbReference type="GO" id="GO:0055085">
    <property type="term" value="P:transmembrane transport"/>
    <property type="evidence" value="ECO:0007669"/>
    <property type="project" value="InterPro"/>
</dbReference>
<proteinExistence type="predicted"/>
<keyword evidence="5" id="KW-1185">Reference proteome</keyword>
<comment type="subcellular location">
    <subcellularLocation>
        <location evidence="1">Membrane</location>
    </subcellularLocation>
</comment>
<dbReference type="Proteomes" id="UP001359559">
    <property type="component" value="Unassembled WGS sequence"/>
</dbReference>
<dbReference type="InterPro" id="IPR002067">
    <property type="entry name" value="MCP"/>
</dbReference>
<keyword evidence="3" id="KW-0472">Membrane</keyword>
<protein>
    <submittedName>
        <fullName evidence="4">Uncharacterized protein</fullName>
    </submittedName>
</protein>
<sequence length="166" mass="18929">MTNRKKRGTNRTYGWEAGAVWERQFFKKLLAKVEKLNDERNWRKGMRVRLLLRCLPKSVLKSRKSEFDGYLDDEEVLSSETAEDSSHPNNSEFFETNISVISLNSSQDSILAGFMDNASIQRDASCFDGVPIYVKELVAGGFASVLSKTSVVPLERVKILWQVSWT</sequence>
<evidence type="ECO:0000256" key="3">
    <source>
        <dbReference type="ARBA" id="ARBA00023136"/>
    </source>
</evidence>
<evidence type="ECO:0000256" key="2">
    <source>
        <dbReference type="ARBA" id="ARBA00022692"/>
    </source>
</evidence>
<name>A0AAN9PU39_CLITE</name>
<organism evidence="4 5">
    <name type="scientific">Clitoria ternatea</name>
    <name type="common">Butterfly pea</name>
    <dbReference type="NCBI Taxonomy" id="43366"/>
    <lineage>
        <taxon>Eukaryota</taxon>
        <taxon>Viridiplantae</taxon>
        <taxon>Streptophyta</taxon>
        <taxon>Embryophyta</taxon>
        <taxon>Tracheophyta</taxon>
        <taxon>Spermatophyta</taxon>
        <taxon>Magnoliopsida</taxon>
        <taxon>eudicotyledons</taxon>
        <taxon>Gunneridae</taxon>
        <taxon>Pentapetalae</taxon>
        <taxon>rosids</taxon>
        <taxon>fabids</taxon>
        <taxon>Fabales</taxon>
        <taxon>Fabaceae</taxon>
        <taxon>Papilionoideae</taxon>
        <taxon>50 kb inversion clade</taxon>
        <taxon>NPAAA clade</taxon>
        <taxon>indigoferoid/millettioid clade</taxon>
        <taxon>Phaseoleae</taxon>
        <taxon>Clitoria</taxon>
    </lineage>
</organism>
<accession>A0AAN9PU39</accession>
<reference evidence="4 5" key="1">
    <citation type="submission" date="2024-01" db="EMBL/GenBank/DDBJ databases">
        <title>The genomes of 5 underutilized Papilionoideae crops provide insights into root nodulation and disease resistance.</title>
        <authorList>
            <person name="Yuan L."/>
        </authorList>
    </citation>
    <scope>NUCLEOTIDE SEQUENCE [LARGE SCALE GENOMIC DNA]</scope>
    <source>
        <strain evidence="4">LY-2023</strain>
        <tissue evidence="4">Leaf</tissue>
    </source>
</reference>
<evidence type="ECO:0000313" key="5">
    <source>
        <dbReference type="Proteomes" id="UP001359559"/>
    </source>
</evidence>
<evidence type="ECO:0000313" key="4">
    <source>
        <dbReference type="EMBL" id="KAK7310232.1"/>
    </source>
</evidence>
<dbReference type="SUPFAM" id="SSF103506">
    <property type="entry name" value="Mitochondrial carrier"/>
    <property type="match status" value="1"/>
</dbReference>
<keyword evidence="2" id="KW-0812">Transmembrane</keyword>
<dbReference type="InterPro" id="IPR023395">
    <property type="entry name" value="MCP_dom_sf"/>
</dbReference>
<dbReference type="GO" id="GO:0016020">
    <property type="term" value="C:membrane"/>
    <property type="evidence" value="ECO:0007669"/>
    <property type="project" value="UniProtKB-SubCell"/>
</dbReference>